<dbReference type="Pfam" id="PF03576">
    <property type="entry name" value="Peptidase_S58"/>
    <property type="match status" value="1"/>
</dbReference>
<feature type="signal peptide" evidence="2">
    <location>
        <begin position="1"/>
        <end position="26"/>
    </location>
</feature>
<evidence type="ECO:0000313" key="4">
    <source>
        <dbReference type="Proteomes" id="UP001556220"/>
    </source>
</evidence>
<dbReference type="Proteomes" id="UP001556220">
    <property type="component" value="Unassembled WGS sequence"/>
</dbReference>
<feature type="chain" id="PRO_5047419111" evidence="2">
    <location>
        <begin position="27"/>
        <end position="385"/>
    </location>
</feature>
<evidence type="ECO:0000256" key="2">
    <source>
        <dbReference type="SAM" id="SignalP"/>
    </source>
</evidence>
<dbReference type="PANTHER" id="PTHR36512:SF3">
    <property type="entry name" value="BLR5678 PROTEIN"/>
    <property type="match status" value="1"/>
</dbReference>
<dbReference type="PANTHER" id="PTHR36512">
    <property type="entry name" value="D-AMINOPEPTIDASE"/>
    <property type="match status" value="1"/>
</dbReference>
<organism evidence="3 4">
    <name type="scientific">Rhodanobacter lycopersici</name>
    <dbReference type="NCBI Taxonomy" id="3162487"/>
    <lineage>
        <taxon>Bacteria</taxon>
        <taxon>Pseudomonadati</taxon>
        <taxon>Pseudomonadota</taxon>
        <taxon>Gammaproteobacteria</taxon>
        <taxon>Lysobacterales</taxon>
        <taxon>Rhodanobacteraceae</taxon>
        <taxon>Rhodanobacter</taxon>
    </lineage>
</organism>
<dbReference type="EMBL" id="JBFOHK010000004">
    <property type="protein sequence ID" value="MEW9572996.1"/>
    <property type="molecule type" value="Genomic_DNA"/>
</dbReference>
<comment type="similarity">
    <text evidence="1">Belongs to the peptidase S58 family.</text>
</comment>
<name>A0ABV3QHQ9_9GAMM</name>
<accession>A0ABV3QHQ9</accession>
<reference evidence="3 4" key="1">
    <citation type="submission" date="2024-06" db="EMBL/GenBank/DDBJ databases">
        <authorList>
            <person name="Woo H."/>
        </authorList>
    </citation>
    <scope>NUCLEOTIDE SEQUENCE [LARGE SCALE GENOMIC DNA]</scope>
    <source>
        <strain evidence="3 4">Si-c</strain>
    </source>
</reference>
<dbReference type="Gene3D" id="3.60.70.12">
    <property type="entry name" value="L-amino peptidase D-ALA esterase/amidase"/>
    <property type="match status" value="1"/>
</dbReference>
<dbReference type="CDD" id="cd02253">
    <property type="entry name" value="DmpA"/>
    <property type="match status" value="1"/>
</dbReference>
<dbReference type="InterPro" id="IPR016117">
    <property type="entry name" value="ArgJ-like_dom_sf"/>
</dbReference>
<gene>
    <name evidence="3" type="ORF">ABQJ54_14660</name>
</gene>
<comment type="caution">
    <text evidence="3">The sequence shown here is derived from an EMBL/GenBank/DDBJ whole genome shotgun (WGS) entry which is preliminary data.</text>
</comment>
<keyword evidence="4" id="KW-1185">Reference proteome</keyword>
<sequence>MSIATFRAFRLLVAFCALSGWTSANAQQKNLRDYGIAIGVLQPGSLNAITDVPGVAVGQKTLVQGDDVRTGVTAILPYAGNVFQDKVPAAVYVGNGFGKLTGTTQIDELGNIETPIVLTNTLSVPTAADALIDYTFSFPANASVRSVNPVVGETNDGYLNDIRGRHVSKQDVLDAIESATGGPVVQGNVGAGTGTVAFGFKGGIGTSSRKLPPSLGGYTVGVLVQTNFGGVLSVDGVPVGKALHKYYLSDKLGDSPDGSCMIVVATDAPLEARNLKRLAKRAMLGLGRTGGIASDGSGDYAIAFSTNAAVRVPYESDDPVQKTEVLRNDAMSPLFMAAIEATEEAIINSLFHAQGTTGVDHHHVDALPVGKVLRIMQQHGYRVAR</sequence>
<protein>
    <submittedName>
        <fullName evidence="3">P1 family peptidase</fullName>
    </submittedName>
</protein>
<evidence type="ECO:0000313" key="3">
    <source>
        <dbReference type="EMBL" id="MEW9572996.1"/>
    </source>
</evidence>
<dbReference type="InterPro" id="IPR005321">
    <property type="entry name" value="Peptidase_S58_DmpA"/>
</dbReference>
<proteinExistence type="inferred from homology"/>
<dbReference type="SUPFAM" id="SSF56266">
    <property type="entry name" value="DmpA/ArgJ-like"/>
    <property type="match status" value="1"/>
</dbReference>
<evidence type="ECO:0000256" key="1">
    <source>
        <dbReference type="ARBA" id="ARBA00007068"/>
    </source>
</evidence>
<dbReference type="RefSeq" id="WP_367855056.1">
    <property type="nucleotide sequence ID" value="NZ_JBFOHK010000004.1"/>
</dbReference>
<keyword evidence="2" id="KW-0732">Signal</keyword>